<accession>A0A4Y2WDR3</accession>
<name>A0A4Y2WDR3_ARAVE</name>
<dbReference type="EMBL" id="BGPR01058013">
    <property type="protein sequence ID" value="GBO34207.1"/>
    <property type="molecule type" value="Genomic_DNA"/>
</dbReference>
<keyword evidence="2" id="KW-1185">Reference proteome</keyword>
<comment type="caution">
    <text evidence="1">The sequence shown here is derived from an EMBL/GenBank/DDBJ whole genome shotgun (WGS) entry which is preliminary data.</text>
</comment>
<evidence type="ECO:0000313" key="2">
    <source>
        <dbReference type="Proteomes" id="UP000499080"/>
    </source>
</evidence>
<reference evidence="1 2" key="1">
    <citation type="journal article" date="2019" name="Sci. Rep.">
        <title>Orb-weaving spider Araneus ventricosus genome elucidates the spidroin gene catalogue.</title>
        <authorList>
            <person name="Kono N."/>
            <person name="Nakamura H."/>
            <person name="Ohtoshi R."/>
            <person name="Moran D.A.P."/>
            <person name="Shinohara A."/>
            <person name="Yoshida Y."/>
            <person name="Fujiwara M."/>
            <person name="Mori M."/>
            <person name="Tomita M."/>
            <person name="Arakawa K."/>
        </authorList>
    </citation>
    <scope>NUCLEOTIDE SEQUENCE [LARGE SCALE GENOMIC DNA]</scope>
</reference>
<organism evidence="1 2">
    <name type="scientific">Araneus ventricosus</name>
    <name type="common">Orbweaver spider</name>
    <name type="synonym">Epeira ventricosa</name>
    <dbReference type="NCBI Taxonomy" id="182803"/>
    <lineage>
        <taxon>Eukaryota</taxon>
        <taxon>Metazoa</taxon>
        <taxon>Ecdysozoa</taxon>
        <taxon>Arthropoda</taxon>
        <taxon>Chelicerata</taxon>
        <taxon>Arachnida</taxon>
        <taxon>Araneae</taxon>
        <taxon>Araneomorphae</taxon>
        <taxon>Entelegynae</taxon>
        <taxon>Araneoidea</taxon>
        <taxon>Araneidae</taxon>
        <taxon>Araneus</taxon>
    </lineage>
</organism>
<sequence length="103" mass="11656">MNFKLCRSEKSRKVPLQQQFITDQISDHAMNSGTVDLQTTQGLQKTAAEKARNQASEKARFFKFQPDGLKPSEILGQENVQVRNNNYFALAKIHHQIPLSRGG</sequence>
<proteinExistence type="predicted"/>
<gene>
    <name evidence="1" type="ORF">AVEN_183659_1</name>
</gene>
<dbReference type="AlphaFoldDB" id="A0A4Y2WDR3"/>
<evidence type="ECO:0000313" key="1">
    <source>
        <dbReference type="EMBL" id="GBO34207.1"/>
    </source>
</evidence>
<protein>
    <submittedName>
        <fullName evidence="1">Uncharacterized protein</fullName>
    </submittedName>
</protein>
<dbReference type="Proteomes" id="UP000499080">
    <property type="component" value="Unassembled WGS sequence"/>
</dbReference>